<dbReference type="PROSITE" id="PS50928">
    <property type="entry name" value="ABC_TM1"/>
    <property type="match status" value="1"/>
</dbReference>
<evidence type="ECO:0000259" key="8">
    <source>
        <dbReference type="PROSITE" id="PS50928"/>
    </source>
</evidence>
<evidence type="ECO:0000256" key="6">
    <source>
        <dbReference type="ARBA" id="ARBA00023136"/>
    </source>
</evidence>
<keyword evidence="5 7" id="KW-1133">Transmembrane helix</keyword>
<dbReference type="Pfam" id="PF12911">
    <property type="entry name" value="OppC_N"/>
    <property type="match status" value="1"/>
</dbReference>
<dbReference type="SUPFAM" id="SSF161098">
    <property type="entry name" value="MetI-like"/>
    <property type="match status" value="1"/>
</dbReference>
<dbReference type="Gene3D" id="1.10.3720.10">
    <property type="entry name" value="MetI-like"/>
    <property type="match status" value="1"/>
</dbReference>
<keyword evidence="6 7" id="KW-0472">Membrane</keyword>
<evidence type="ECO:0000256" key="7">
    <source>
        <dbReference type="RuleBase" id="RU363032"/>
    </source>
</evidence>
<evidence type="ECO:0000256" key="4">
    <source>
        <dbReference type="ARBA" id="ARBA00022692"/>
    </source>
</evidence>
<gene>
    <name evidence="9" type="ORF">Q5761_01290</name>
</gene>
<dbReference type="Proteomes" id="UP001304683">
    <property type="component" value="Chromosome"/>
</dbReference>
<feature type="transmembrane region" description="Helical" evidence="7">
    <location>
        <begin position="287"/>
        <end position="308"/>
    </location>
</feature>
<dbReference type="Pfam" id="PF00528">
    <property type="entry name" value="BPD_transp_1"/>
    <property type="match status" value="1"/>
</dbReference>
<dbReference type="CDD" id="cd06261">
    <property type="entry name" value="TM_PBP2"/>
    <property type="match status" value="1"/>
</dbReference>
<evidence type="ECO:0000256" key="1">
    <source>
        <dbReference type="ARBA" id="ARBA00004651"/>
    </source>
</evidence>
<comment type="subcellular location">
    <subcellularLocation>
        <location evidence="1 7">Cell membrane</location>
        <topology evidence="1 7">Multi-pass membrane protein</topology>
    </subcellularLocation>
</comment>
<feature type="transmembrane region" description="Helical" evidence="7">
    <location>
        <begin position="55"/>
        <end position="76"/>
    </location>
</feature>
<feature type="transmembrane region" description="Helical" evidence="7">
    <location>
        <begin position="185"/>
        <end position="202"/>
    </location>
</feature>
<feature type="transmembrane region" description="Helical" evidence="7">
    <location>
        <begin position="214"/>
        <end position="234"/>
    </location>
</feature>
<evidence type="ECO:0000256" key="5">
    <source>
        <dbReference type="ARBA" id="ARBA00022989"/>
    </source>
</evidence>
<proteinExistence type="inferred from homology"/>
<evidence type="ECO:0000256" key="3">
    <source>
        <dbReference type="ARBA" id="ARBA00022475"/>
    </source>
</evidence>
<dbReference type="InterPro" id="IPR035906">
    <property type="entry name" value="MetI-like_sf"/>
</dbReference>
<keyword evidence="4 7" id="KW-0812">Transmembrane</keyword>
<comment type="similarity">
    <text evidence="7">Belongs to the binding-protein-dependent transport system permease family.</text>
</comment>
<dbReference type="InterPro" id="IPR025966">
    <property type="entry name" value="OppC_N"/>
</dbReference>
<dbReference type="RefSeq" id="WP_318750881.1">
    <property type="nucleotide sequence ID" value="NZ_CP132508.1"/>
</dbReference>
<feature type="transmembrane region" description="Helical" evidence="7">
    <location>
        <begin position="240"/>
        <end position="266"/>
    </location>
</feature>
<evidence type="ECO:0000313" key="10">
    <source>
        <dbReference type="Proteomes" id="UP001304683"/>
    </source>
</evidence>
<accession>A0ABZ0QPB1</accession>
<feature type="transmembrane region" description="Helical" evidence="7">
    <location>
        <begin position="122"/>
        <end position="148"/>
    </location>
</feature>
<reference evidence="9 10" key="1">
    <citation type="submission" date="2023-08" db="EMBL/GenBank/DDBJ databases">
        <title>Genome sequence of Thermaerobacter compostii strain Ins1, a spore-forming filamentous bacterium isolated from a deep geothermal reservoir.</title>
        <authorList>
            <person name="Bregnard D."/>
            <person name="Gonzalez D."/>
            <person name="Junier P."/>
        </authorList>
    </citation>
    <scope>NUCLEOTIDE SEQUENCE [LARGE SCALE GENOMIC DNA]</scope>
    <source>
        <strain evidence="9 10">Ins1</strain>
    </source>
</reference>
<protein>
    <submittedName>
        <fullName evidence="9">ABC transporter permease</fullName>
    </submittedName>
</protein>
<keyword evidence="3" id="KW-1003">Cell membrane</keyword>
<keyword evidence="2 7" id="KW-0813">Transport</keyword>
<feature type="domain" description="ABC transmembrane type-1" evidence="8">
    <location>
        <begin position="120"/>
        <end position="309"/>
    </location>
</feature>
<feature type="transmembrane region" description="Helical" evidence="7">
    <location>
        <begin position="160"/>
        <end position="179"/>
    </location>
</feature>
<dbReference type="PANTHER" id="PTHR43386">
    <property type="entry name" value="OLIGOPEPTIDE TRANSPORT SYSTEM PERMEASE PROTEIN APPC"/>
    <property type="match status" value="1"/>
</dbReference>
<organism evidence="9 10">
    <name type="scientific">Thermaerobacter composti</name>
    <dbReference type="NCBI Taxonomy" id="554949"/>
    <lineage>
        <taxon>Bacteria</taxon>
        <taxon>Bacillati</taxon>
        <taxon>Bacillota</taxon>
        <taxon>Clostridia</taxon>
        <taxon>Eubacteriales</taxon>
        <taxon>Clostridiales Family XVII. Incertae Sedis</taxon>
        <taxon>Thermaerobacter</taxon>
    </lineage>
</organism>
<evidence type="ECO:0000256" key="2">
    <source>
        <dbReference type="ARBA" id="ARBA00022448"/>
    </source>
</evidence>
<dbReference type="EMBL" id="CP132508">
    <property type="protein sequence ID" value="WPD19335.1"/>
    <property type="molecule type" value="Genomic_DNA"/>
</dbReference>
<dbReference type="InterPro" id="IPR000515">
    <property type="entry name" value="MetI-like"/>
</dbReference>
<dbReference type="InterPro" id="IPR050366">
    <property type="entry name" value="BP-dependent_transpt_permease"/>
</dbReference>
<name>A0ABZ0QPB1_9FIRM</name>
<evidence type="ECO:0000313" key="9">
    <source>
        <dbReference type="EMBL" id="WPD19335.1"/>
    </source>
</evidence>
<keyword evidence="10" id="KW-1185">Reference proteome</keyword>
<dbReference type="PANTHER" id="PTHR43386:SF22">
    <property type="entry name" value="OLIGOPEPTIDE TRANSPORT SYSTEM PERMEASE PROTEIN OPPC"/>
    <property type="match status" value="1"/>
</dbReference>
<sequence length="323" mass="35206">MAVNRAAPSAPAGPPELTPDLFQPAPVAAGEAEAIVRPSLTFWQDAWIRFRANRLAMVGLVLLIFMALGSLLGPVVSYHVQGHTFDYQDYANINKPPSAQFWFGTDQIGRDLFTRVWMGGRISLFIGIVAALLELVIGVLYGGIAGYLGGRVDEIMMRIVDVLYGIPYLLLVILLLVVMNPGLPTIILAMGLTGWVGMARLVRGQILQLREMEFVLAARVLGVPTMSLILRHLVPNVMGPILVSLTLTVPGAIFGEAFLSFIGLGVPPPRASWGTLINEAYTVMRIWPWQFAFPALALSITMFAFNAVGDGLRDALDPRLRAR</sequence>